<gene>
    <name evidence="1" type="ORF">PCANC_18829</name>
</gene>
<dbReference type="EMBL" id="PGCJ01000314">
    <property type="protein sequence ID" value="PLW32816.1"/>
    <property type="molecule type" value="Genomic_DNA"/>
</dbReference>
<accession>A0A2N5U513</accession>
<dbReference type="OrthoDB" id="10276735at2759"/>
<dbReference type="PANTHER" id="PTHR33069:SF3">
    <property type="entry name" value="DYNEIN HEAVY CHAIN TAIL DOMAIN-CONTAINING PROTEIN"/>
    <property type="match status" value="1"/>
</dbReference>
<reference evidence="1 2" key="1">
    <citation type="submission" date="2017-11" db="EMBL/GenBank/DDBJ databases">
        <title>De novo assembly and phasing of dikaryotic genomes from two isolates of Puccinia coronata f. sp. avenae, the causal agent of oat crown rust.</title>
        <authorList>
            <person name="Miller M.E."/>
            <person name="Zhang Y."/>
            <person name="Omidvar V."/>
            <person name="Sperschneider J."/>
            <person name="Schwessinger B."/>
            <person name="Raley C."/>
            <person name="Palmer J.M."/>
            <person name="Garnica D."/>
            <person name="Upadhyaya N."/>
            <person name="Rathjen J."/>
            <person name="Taylor J.M."/>
            <person name="Park R.F."/>
            <person name="Dodds P.N."/>
            <person name="Hirsch C.D."/>
            <person name="Kianian S.F."/>
            <person name="Figueroa M."/>
        </authorList>
    </citation>
    <scope>NUCLEOTIDE SEQUENCE [LARGE SCALE GENOMIC DNA]</scope>
    <source>
        <strain evidence="1">12NC29</strain>
    </source>
</reference>
<dbReference type="PANTHER" id="PTHR33069">
    <property type="entry name" value="CHROMOSOME 7, WHOLE GENOME SHOTGUN SEQUENCE-RELATED"/>
    <property type="match status" value="1"/>
</dbReference>
<dbReference type="AlphaFoldDB" id="A0A2N5U513"/>
<protein>
    <submittedName>
        <fullName evidence="1">Uncharacterized protein</fullName>
    </submittedName>
</protein>
<dbReference type="Proteomes" id="UP000235388">
    <property type="component" value="Unassembled WGS sequence"/>
</dbReference>
<keyword evidence="2" id="KW-1185">Reference proteome</keyword>
<evidence type="ECO:0000313" key="1">
    <source>
        <dbReference type="EMBL" id="PLW32816.1"/>
    </source>
</evidence>
<sequence length="464" mass="52552">MISDSANRLIATPASESTEVVPESIRERRALIDQNFQNLARKSEQLYAPTASNPTNPVVPMDTKNFQNLARKSEQLYAPTASNPTNPVVSMDTNRETWNRALSRLRLKLLPTLRHQVDTLVQLLHPSELQDDINGARLKLILEIQSELDQSLHAIGSIAAGITQKPVSSPTRADDQDLKEFKEFRRRGLSYTLHSLHSSLHSIFRNSSYTIKELTKPPTVTIEPHQHPQSSCRDAILFGKTSTARIIDQVIKWVTAHEWILIPTYWGPKVIYAHDGFVSDLSKVIYRAIPHLKPTHFSNGLARRLRSKHALPLAQCLIPLIKLSRVFFNRLANDVLMKKIPSKPFTDMSSNQLETLCNSIGYIAHDFYDLIRSIATYESDVRNAETPNPASIEGIINKIIRRFDSNVLLVITYIIPLIPDSVSEPNHFQTYLVEWRKLFLIAAQRCIHAVQLYNAASLAAELHE</sequence>
<proteinExistence type="predicted"/>
<evidence type="ECO:0000313" key="2">
    <source>
        <dbReference type="Proteomes" id="UP000235388"/>
    </source>
</evidence>
<name>A0A2N5U513_9BASI</name>
<organism evidence="1 2">
    <name type="scientific">Puccinia coronata f. sp. avenae</name>
    <dbReference type="NCBI Taxonomy" id="200324"/>
    <lineage>
        <taxon>Eukaryota</taxon>
        <taxon>Fungi</taxon>
        <taxon>Dikarya</taxon>
        <taxon>Basidiomycota</taxon>
        <taxon>Pucciniomycotina</taxon>
        <taxon>Pucciniomycetes</taxon>
        <taxon>Pucciniales</taxon>
        <taxon>Pucciniaceae</taxon>
        <taxon>Puccinia</taxon>
    </lineage>
</organism>
<comment type="caution">
    <text evidence="1">The sequence shown here is derived from an EMBL/GenBank/DDBJ whole genome shotgun (WGS) entry which is preliminary data.</text>
</comment>